<protein>
    <submittedName>
        <fullName evidence="1">Uncharacterized protein</fullName>
    </submittedName>
</protein>
<dbReference type="EMBL" id="CP012672">
    <property type="protein sequence ID" value="AUX28739.1"/>
    <property type="molecule type" value="Genomic_DNA"/>
</dbReference>
<evidence type="ECO:0000313" key="1">
    <source>
        <dbReference type="EMBL" id="AUX28739.1"/>
    </source>
</evidence>
<dbReference type="AlphaFoldDB" id="A0A4P2QG07"/>
<evidence type="ECO:0000313" key="2">
    <source>
        <dbReference type="Proteomes" id="UP000295497"/>
    </source>
</evidence>
<reference evidence="1 2" key="1">
    <citation type="submission" date="2015-09" db="EMBL/GenBank/DDBJ databases">
        <title>Sorangium comparison.</title>
        <authorList>
            <person name="Zaburannyi N."/>
            <person name="Bunk B."/>
            <person name="Overmann J."/>
            <person name="Mueller R."/>
        </authorList>
    </citation>
    <scope>NUCLEOTIDE SEQUENCE [LARGE SCALE GENOMIC DNA]</scope>
    <source>
        <strain evidence="1 2">So ce836</strain>
    </source>
</reference>
<proteinExistence type="predicted"/>
<accession>A0A4P2QG07</accession>
<name>A0A4P2QG07_SORCE</name>
<gene>
    <name evidence="1" type="ORF">SOCE836_008200</name>
</gene>
<organism evidence="1 2">
    <name type="scientific">Sorangium cellulosum</name>
    <name type="common">Polyangium cellulosum</name>
    <dbReference type="NCBI Taxonomy" id="56"/>
    <lineage>
        <taxon>Bacteria</taxon>
        <taxon>Pseudomonadati</taxon>
        <taxon>Myxococcota</taxon>
        <taxon>Polyangia</taxon>
        <taxon>Polyangiales</taxon>
        <taxon>Polyangiaceae</taxon>
        <taxon>Sorangium</taxon>
    </lineage>
</organism>
<sequence>MEGYGLCQKNCRDGCDAAGSALYDRWELYCDERCPWHYKGECNLRNRLGRVVFRRVCG</sequence>
<dbReference type="RefSeq" id="WP_165373773.1">
    <property type="nucleotide sequence ID" value="NZ_CP012672.1"/>
</dbReference>
<dbReference type="Proteomes" id="UP000295497">
    <property type="component" value="Chromosome"/>
</dbReference>